<organism evidence="2 3">
    <name type="scientific">Manganibacter manganicus</name>
    <dbReference type="NCBI Taxonomy" id="1873176"/>
    <lineage>
        <taxon>Bacteria</taxon>
        <taxon>Pseudomonadati</taxon>
        <taxon>Pseudomonadota</taxon>
        <taxon>Alphaproteobacteria</taxon>
        <taxon>Hyphomicrobiales</taxon>
        <taxon>Phyllobacteriaceae</taxon>
        <taxon>Manganibacter</taxon>
    </lineage>
</organism>
<dbReference type="STRING" id="1873176.BFN67_15220"/>
<reference evidence="2 3" key="1">
    <citation type="journal article" date="2016" name="Int. J. Syst. Evol. Microbiol.">
        <title>Pseudaminobacter manganicus sp. nov., isolated from sludge of a manganese mine.</title>
        <authorList>
            <person name="Li J."/>
            <person name="Huang J."/>
            <person name="Liao S."/>
            <person name="Wang G."/>
        </authorList>
    </citation>
    <scope>NUCLEOTIDE SEQUENCE [LARGE SCALE GENOMIC DNA]</scope>
    <source>
        <strain evidence="2 3">JH-7</strain>
    </source>
</reference>
<name>A0A1V8RSW4_9HYPH</name>
<accession>A0A1V8RSW4</accession>
<comment type="caution">
    <text evidence="2">The sequence shown here is derived from an EMBL/GenBank/DDBJ whole genome shotgun (WGS) entry which is preliminary data.</text>
</comment>
<dbReference type="EMBL" id="MDET01000009">
    <property type="protein sequence ID" value="OQM76243.1"/>
    <property type="molecule type" value="Genomic_DNA"/>
</dbReference>
<gene>
    <name evidence="2" type="ORF">BFN67_15220</name>
</gene>
<feature type="region of interest" description="Disordered" evidence="1">
    <location>
        <begin position="1"/>
        <end position="38"/>
    </location>
</feature>
<proteinExistence type="predicted"/>
<feature type="compositionally biased region" description="Basic and acidic residues" evidence="1">
    <location>
        <begin position="1"/>
        <end position="10"/>
    </location>
</feature>
<evidence type="ECO:0000313" key="2">
    <source>
        <dbReference type="EMBL" id="OQM76243.1"/>
    </source>
</evidence>
<dbReference type="AlphaFoldDB" id="A0A1V8RSW4"/>
<sequence>MEHGFGHDLGRQQAQEEISRAEPRTHAAPDRSRRTADGYDVHADLSEIPVTGEEIALLRAFLSSEINAILSSETHDG</sequence>
<evidence type="ECO:0000313" key="3">
    <source>
        <dbReference type="Proteomes" id="UP000191905"/>
    </source>
</evidence>
<dbReference type="Proteomes" id="UP000191905">
    <property type="component" value="Unassembled WGS sequence"/>
</dbReference>
<evidence type="ECO:0000256" key="1">
    <source>
        <dbReference type="SAM" id="MobiDB-lite"/>
    </source>
</evidence>
<feature type="compositionally biased region" description="Basic and acidic residues" evidence="1">
    <location>
        <begin position="17"/>
        <end position="38"/>
    </location>
</feature>
<keyword evidence="3" id="KW-1185">Reference proteome</keyword>
<protein>
    <submittedName>
        <fullName evidence="2">Uncharacterized protein</fullName>
    </submittedName>
</protein>